<feature type="transmembrane region" description="Helical" evidence="7">
    <location>
        <begin position="246"/>
        <end position="271"/>
    </location>
</feature>
<keyword evidence="4 7" id="KW-1133">Transmembrane helix</keyword>
<keyword evidence="3 7" id="KW-0812">Transmembrane</keyword>
<keyword evidence="5 7" id="KW-0472">Membrane</keyword>
<feature type="transmembrane region" description="Helical" evidence="7">
    <location>
        <begin position="173"/>
        <end position="193"/>
    </location>
</feature>
<dbReference type="Pfam" id="PF04610">
    <property type="entry name" value="TrbL"/>
    <property type="match status" value="1"/>
</dbReference>
<evidence type="ECO:0000256" key="1">
    <source>
        <dbReference type="ARBA" id="ARBA00004141"/>
    </source>
</evidence>
<gene>
    <name evidence="8" type="ORF">EHO51_18065</name>
</gene>
<dbReference type="AlphaFoldDB" id="A0A3G8M9T1"/>
<reference evidence="8 9" key="1">
    <citation type="submission" date="2018-11" db="EMBL/GenBank/DDBJ databases">
        <title>Genome squencing of methanotrophic bacteria isolated from alkaline groundwater in Korea.</title>
        <authorList>
            <person name="Nguyen L.N."/>
        </authorList>
    </citation>
    <scope>NUCLEOTIDE SEQUENCE [LARGE SCALE GENOMIC DNA]</scope>
    <source>
        <strain evidence="8 9">GW6</strain>
        <plasmid evidence="9">pgw6_1</plasmid>
    </source>
</reference>
<dbReference type="GO" id="GO:0016020">
    <property type="term" value="C:membrane"/>
    <property type="evidence" value="ECO:0007669"/>
    <property type="project" value="UniProtKB-SubCell"/>
</dbReference>
<evidence type="ECO:0000256" key="5">
    <source>
        <dbReference type="ARBA" id="ARBA00023136"/>
    </source>
</evidence>
<proteinExistence type="inferred from homology"/>
<feature type="transmembrane region" description="Helical" evidence="7">
    <location>
        <begin position="21"/>
        <end position="44"/>
    </location>
</feature>
<dbReference type="KEGG" id="mros:EHO51_18065"/>
<organism evidence="8 9">
    <name type="scientific">Methylocystis rosea</name>
    <dbReference type="NCBI Taxonomy" id="173366"/>
    <lineage>
        <taxon>Bacteria</taxon>
        <taxon>Pseudomonadati</taxon>
        <taxon>Pseudomonadota</taxon>
        <taxon>Alphaproteobacteria</taxon>
        <taxon>Hyphomicrobiales</taxon>
        <taxon>Methylocystaceae</taxon>
        <taxon>Methylocystis</taxon>
    </lineage>
</organism>
<protein>
    <submittedName>
        <fullName evidence="8">Type IV secretion system protein</fullName>
    </submittedName>
</protein>
<comment type="similarity">
    <text evidence="2">Belongs to the TrbL/VirB6 family.</text>
</comment>
<evidence type="ECO:0000256" key="4">
    <source>
        <dbReference type="ARBA" id="ARBA00022989"/>
    </source>
</evidence>
<evidence type="ECO:0000313" key="9">
    <source>
        <dbReference type="Proteomes" id="UP000273982"/>
    </source>
</evidence>
<name>A0A3G8M9T1_9HYPH</name>
<evidence type="ECO:0000256" key="3">
    <source>
        <dbReference type="ARBA" id="ARBA00022692"/>
    </source>
</evidence>
<keyword evidence="8" id="KW-0614">Plasmid</keyword>
<feature type="transmembrane region" description="Helical" evidence="7">
    <location>
        <begin position="56"/>
        <end position="78"/>
    </location>
</feature>
<evidence type="ECO:0000256" key="7">
    <source>
        <dbReference type="SAM" id="Phobius"/>
    </source>
</evidence>
<dbReference type="InterPro" id="IPR007688">
    <property type="entry name" value="Conjugal_tfr_TrbL/VirB6"/>
</dbReference>
<sequence length="364" mass="38160">MDMVTQLFQRVDTIAVSAIEVIYDSIATELLPVFTVALTAYIAWWGYEMVYGRAPLTAGAFLWRIFRIGLIYAVGFYWSDFSTLVVEVFTKTANGIATAICTGTGGTSCGAPETTVAAQLSNLFSTAMQAAKVIAASGGWGAAIGLSLMAIVLVLLTVIFVALAITYVLVGKIALFILLGLAPLFIAMALFEFSSALFSGWLRTCAQYAIVPAIVYGVLGFLLALMTATVNNLGGITDVSSGLTVIAPFLILCLVGSFILPLSLSIAASIAGGHALHNALPGTAMRGVRDYAYWRIARGWRNGGGARSEPPALPPPHATITQGAATISPGAGSRDFSADPRAEQVAGALIEARVAQARARNREG</sequence>
<evidence type="ECO:0000313" key="8">
    <source>
        <dbReference type="EMBL" id="AZG78749.1"/>
    </source>
</evidence>
<feature type="transmembrane region" description="Helical" evidence="7">
    <location>
        <begin position="142"/>
        <end position="167"/>
    </location>
</feature>
<dbReference type="EMBL" id="CP034087">
    <property type="protein sequence ID" value="AZG78749.1"/>
    <property type="molecule type" value="Genomic_DNA"/>
</dbReference>
<dbReference type="GO" id="GO:0030255">
    <property type="term" value="P:protein secretion by the type IV secretion system"/>
    <property type="evidence" value="ECO:0007669"/>
    <property type="project" value="InterPro"/>
</dbReference>
<comment type="subcellular location">
    <subcellularLocation>
        <location evidence="1">Membrane</location>
        <topology evidence="1">Multi-pass membrane protein</topology>
    </subcellularLocation>
</comment>
<accession>A0A3G8M9T1</accession>
<feature type="transmembrane region" description="Helical" evidence="7">
    <location>
        <begin position="205"/>
        <end position="226"/>
    </location>
</feature>
<evidence type="ECO:0000256" key="2">
    <source>
        <dbReference type="ARBA" id="ARBA00007802"/>
    </source>
</evidence>
<dbReference type="Proteomes" id="UP000273982">
    <property type="component" value="Plasmid pGW6_1"/>
</dbReference>
<evidence type="ECO:0000256" key="6">
    <source>
        <dbReference type="SAM" id="MobiDB-lite"/>
    </source>
</evidence>
<feature type="region of interest" description="Disordered" evidence="6">
    <location>
        <begin position="305"/>
        <end position="338"/>
    </location>
</feature>
<dbReference type="RefSeq" id="WP_124740260.1">
    <property type="nucleotide sequence ID" value="NZ_CP034087.1"/>
</dbReference>
<geneLocation type="plasmid" evidence="9">
    <name>pgw6_1</name>
</geneLocation>